<proteinExistence type="predicted"/>
<dbReference type="Gene3D" id="3.40.640.10">
    <property type="entry name" value="Type I PLP-dependent aspartate aminotransferase-like (Major domain)"/>
    <property type="match status" value="1"/>
</dbReference>
<dbReference type="InterPro" id="IPR015421">
    <property type="entry name" value="PyrdxlP-dep_Trfase_major"/>
</dbReference>
<dbReference type="Proteomes" id="UP000252680">
    <property type="component" value="Unassembled WGS sequence"/>
</dbReference>
<dbReference type="EMBL" id="QEXL01000012">
    <property type="protein sequence ID" value="RBM06400.1"/>
    <property type="molecule type" value="Genomic_DNA"/>
</dbReference>
<accession>A0A365YU76</accession>
<dbReference type="OrthoDB" id="8556864at2"/>
<evidence type="ECO:0000313" key="2">
    <source>
        <dbReference type="Proteomes" id="UP000252680"/>
    </source>
</evidence>
<sequence length="695" mass="74802">MFAHQLTEGLIRVLERPDLRVIAGARRVRLAPDLLDPFRVTDRGDVLLGAPCLQDGELLAAFYLRHALELAHLLDIAPRQPVMAALCAARTAALFLRLDTTRDTTAITPQWVTTMAAPQVATPAALQAAWQALSPFQPAPPHAPDITAVHARMQRLWHWTGPTETLMALGGDARLSINPATGLNHYGCSHRPRPWAVTFASSTASSLSERGFAGAEAARLRLIAATLSATDNDMAATLSNEIRQQISRYFGLRGDEGVILAPSGTDCELYTLALAALAALAPGRRPVSNILIAPEETGSGVPLAARGCHFANDTALGHTVPKGQLIEGFPDTTQVINLPMRDADGQQIPPEQVDADCLRVTRAELARGRHVLLHRLDLSKTGLLAPRMDTLDALAATAPAGQVDVVVDACQTRLDPARVRDYLDRGWMVMITGSKFFTGPPFCGAVLVPAPVMARLSADGLPSGLAQYTHRQAWPENTATDVLPSGHNIGLVLRWHAALAEMTALGEVDRATVTQRLREFLSAARDAITGNPDLSLLPPVALSRPALPDAWDDQATILSFFVRAPGDDATFRPLPLPQARQLYAWLNADLSEILPAADPGERALAALLCHVGQPVPLAHPALDDALAGALRISAGARLVSGEPSHDGLDSRCRMEREIRDVRRVVAKISLILRHWSVIAAHDPQPTYMPRRGMAD</sequence>
<keyword evidence="2" id="KW-1185">Reference proteome</keyword>
<organism evidence="1 2">
    <name type="scientific">Novacetimonas cocois</name>
    <dbReference type="NCBI Taxonomy" id="1747507"/>
    <lineage>
        <taxon>Bacteria</taxon>
        <taxon>Pseudomonadati</taxon>
        <taxon>Pseudomonadota</taxon>
        <taxon>Alphaproteobacteria</taxon>
        <taxon>Acetobacterales</taxon>
        <taxon>Acetobacteraceae</taxon>
        <taxon>Novacetimonas</taxon>
    </lineage>
</organism>
<evidence type="ECO:0000313" key="1">
    <source>
        <dbReference type="EMBL" id="RBM06400.1"/>
    </source>
</evidence>
<reference evidence="1 2" key="1">
    <citation type="submission" date="2018-05" db="EMBL/GenBank/DDBJ databases">
        <title>Komagataeibacter cocois sp. nov., for a novel cellulose- producing strain isolated from coconut milk.</title>
        <authorList>
            <person name="Liu L."/>
            <person name="Wang Y."/>
            <person name="Liu S."/>
            <person name="Bi J."/>
            <person name="Chen H."/>
            <person name="Deng J."/>
            <person name="Zhang C."/>
            <person name="Hu Q."/>
            <person name="Li C."/>
        </authorList>
    </citation>
    <scope>NUCLEOTIDE SEQUENCE [LARGE SCALE GENOMIC DNA]</scope>
    <source>
        <strain evidence="1 2">WE7</strain>
    </source>
</reference>
<dbReference type="InterPro" id="IPR015424">
    <property type="entry name" value="PyrdxlP-dep_Trfase"/>
</dbReference>
<dbReference type="SUPFAM" id="SSF53383">
    <property type="entry name" value="PLP-dependent transferases"/>
    <property type="match status" value="1"/>
</dbReference>
<dbReference type="AlphaFoldDB" id="A0A365YU76"/>
<name>A0A365YU76_9PROT</name>
<gene>
    <name evidence="1" type="ORF">NJLHNGOC_10470</name>
</gene>
<dbReference type="RefSeq" id="WP_113596293.1">
    <property type="nucleotide sequence ID" value="NZ_QEXL01000012.1"/>
</dbReference>
<comment type="caution">
    <text evidence="1">The sequence shown here is derived from an EMBL/GenBank/DDBJ whole genome shotgun (WGS) entry which is preliminary data.</text>
</comment>
<protein>
    <submittedName>
        <fullName evidence="1">Uncharacterized protein</fullName>
    </submittedName>
</protein>